<gene>
    <name evidence="2" type="ORF">JCM6292_2094</name>
</gene>
<dbReference type="Proteomes" id="UP000018861">
    <property type="component" value="Unassembled WGS sequence"/>
</dbReference>
<feature type="transmembrane region" description="Helical" evidence="1">
    <location>
        <begin position="21"/>
        <end position="38"/>
    </location>
</feature>
<keyword evidence="1" id="KW-0472">Membrane</keyword>
<evidence type="ECO:0000313" key="3">
    <source>
        <dbReference type="Proteomes" id="UP000018861"/>
    </source>
</evidence>
<proteinExistence type="predicted"/>
<name>W4P7Q3_9BACE</name>
<dbReference type="AlphaFoldDB" id="W4P7Q3"/>
<keyword evidence="1" id="KW-1133">Transmembrane helix</keyword>
<accession>W4P7Q3</accession>
<organism evidence="2 3">
    <name type="scientific">Bacteroides pyogenes JCM 6292</name>
    <dbReference type="NCBI Taxonomy" id="1235809"/>
    <lineage>
        <taxon>Bacteria</taxon>
        <taxon>Pseudomonadati</taxon>
        <taxon>Bacteroidota</taxon>
        <taxon>Bacteroidia</taxon>
        <taxon>Bacteroidales</taxon>
        <taxon>Bacteroidaceae</taxon>
        <taxon>Bacteroides</taxon>
    </lineage>
</organism>
<sequence>MKMKEKLQKLFGWVKISNRPKHLVAGALIFITMMIQGVVLDIRIGDVAVMAFSTVLIAALSVEYKDMLWGGKFDWLDVLATVLVPGVIALVASLF</sequence>
<keyword evidence="1" id="KW-0812">Transmembrane</keyword>
<dbReference type="EMBL" id="BAIQ01000021">
    <property type="protein sequence ID" value="GAE15765.1"/>
    <property type="molecule type" value="Genomic_DNA"/>
</dbReference>
<feature type="transmembrane region" description="Helical" evidence="1">
    <location>
        <begin position="74"/>
        <end position="94"/>
    </location>
</feature>
<comment type="caution">
    <text evidence="2">The sequence shown here is derived from an EMBL/GenBank/DDBJ whole genome shotgun (WGS) entry which is preliminary data.</text>
</comment>
<protein>
    <submittedName>
        <fullName evidence="2">Uncharacterized protein</fullName>
    </submittedName>
</protein>
<evidence type="ECO:0000313" key="2">
    <source>
        <dbReference type="EMBL" id="GAE15765.1"/>
    </source>
</evidence>
<evidence type="ECO:0000256" key="1">
    <source>
        <dbReference type="SAM" id="Phobius"/>
    </source>
</evidence>
<reference evidence="2 3" key="1">
    <citation type="journal article" date="2014" name="Genome Announc.">
        <title>Draft Genome Sequences of Three Strains of Bacteroides pyogenes Isolated from a Cat and Swine.</title>
        <authorList>
            <person name="Sakamoto M."/>
            <person name="Oshima K."/>
            <person name="Suda W."/>
            <person name="Kitamura K."/>
            <person name="Iida T."/>
            <person name="Hattori M."/>
            <person name="Ohkuma M."/>
        </authorList>
    </citation>
    <scope>NUCLEOTIDE SEQUENCE [LARGE SCALE GENOMIC DNA]</scope>
    <source>
        <strain evidence="2 3">JCM 6292</strain>
    </source>
</reference>